<reference evidence="2 3" key="1">
    <citation type="journal article" date="2013" name="PLoS Genet.">
        <title>The genome and development-dependent transcriptomes of Pyronema confluens: a window into fungal evolution.</title>
        <authorList>
            <person name="Traeger S."/>
            <person name="Altegoer F."/>
            <person name="Freitag M."/>
            <person name="Gabaldon T."/>
            <person name="Kempken F."/>
            <person name="Kumar A."/>
            <person name="Marcet-Houben M."/>
            <person name="Poggeler S."/>
            <person name="Stajich J.E."/>
            <person name="Nowrousian M."/>
        </authorList>
    </citation>
    <scope>NUCLEOTIDE SEQUENCE [LARGE SCALE GENOMIC DNA]</scope>
    <source>
        <strain evidence="3">CBS 100304</strain>
        <tissue evidence="2">Vegetative mycelium</tissue>
    </source>
</reference>
<dbReference type="AlphaFoldDB" id="U4LQ27"/>
<dbReference type="OrthoDB" id="5442046at2759"/>
<dbReference type="EMBL" id="HF936576">
    <property type="protein sequence ID" value="CCX17122.1"/>
    <property type="molecule type" value="Genomic_DNA"/>
</dbReference>
<organism evidence="2 3">
    <name type="scientific">Pyronema omphalodes (strain CBS 100304)</name>
    <name type="common">Pyronema confluens</name>
    <dbReference type="NCBI Taxonomy" id="1076935"/>
    <lineage>
        <taxon>Eukaryota</taxon>
        <taxon>Fungi</taxon>
        <taxon>Dikarya</taxon>
        <taxon>Ascomycota</taxon>
        <taxon>Pezizomycotina</taxon>
        <taxon>Pezizomycetes</taxon>
        <taxon>Pezizales</taxon>
        <taxon>Pyronemataceae</taxon>
        <taxon>Pyronema</taxon>
    </lineage>
</organism>
<proteinExistence type="predicted"/>
<evidence type="ECO:0000313" key="3">
    <source>
        <dbReference type="Proteomes" id="UP000018144"/>
    </source>
</evidence>
<evidence type="ECO:0000313" key="2">
    <source>
        <dbReference type="EMBL" id="CCX17122.1"/>
    </source>
</evidence>
<sequence>MPNTESNYAKQFFDTLKSDTITKFNRRLEKLNIWSTNMPVEILGIVTLAVTVITTAVTYADKVSSAPDEQNLAKILIDTIDDMRTEVIDLRSKYGSRLSPAQITRIDNTIKNTGDLVSATRKLLAKAAEPPMGEFIGGVMWVFKDKGRVESQKEVLLFLHGSLNVIHGELRALRCTECDDTPPRYDEIYSANNKEMLMMGLRKLAAAKVRYNQEMYNQEYNQAVVPEDLGRRLSEDLQNYISWSEESKSNMAREALRRRTESMEAKKMAMAEEPEARPTSPTTQDNLAKEARRRYREHIMLSKNPEPPVRMVSNRTRNNMQAEARRQFANRARMAMV</sequence>
<protein>
    <submittedName>
        <fullName evidence="2">Uncharacterized protein</fullName>
    </submittedName>
</protein>
<dbReference type="Proteomes" id="UP000018144">
    <property type="component" value="Unassembled WGS sequence"/>
</dbReference>
<keyword evidence="3" id="KW-1185">Reference proteome</keyword>
<evidence type="ECO:0000256" key="1">
    <source>
        <dbReference type="SAM" id="MobiDB-lite"/>
    </source>
</evidence>
<name>U4LQ27_PYROM</name>
<gene>
    <name evidence="2" type="ORF">PCON_04051</name>
</gene>
<accession>U4LQ27</accession>
<feature type="region of interest" description="Disordered" evidence="1">
    <location>
        <begin position="267"/>
        <end position="290"/>
    </location>
</feature>
<feature type="compositionally biased region" description="Basic and acidic residues" evidence="1">
    <location>
        <begin position="267"/>
        <end position="276"/>
    </location>
</feature>